<gene>
    <name evidence="2" type="ORF">KOSB73_220546</name>
</gene>
<dbReference type="EMBL" id="FZTC01000015">
    <property type="protein sequence ID" value="SNU34427.1"/>
    <property type="molecule type" value="Genomic_DNA"/>
</dbReference>
<name>A0A285B0I6_9ENTR</name>
<accession>A0A285B0I6</accession>
<reference evidence="3" key="1">
    <citation type="submission" date="2017-08" db="EMBL/GenBank/DDBJ databases">
        <authorList>
            <person name="Brisse S."/>
        </authorList>
    </citation>
    <scope>NUCLEOTIDE SEQUENCE [LARGE SCALE GENOMIC DNA]</scope>
    <source>
        <strain evidence="3">06D021</strain>
    </source>
</reference>
<evidence type="ECO:0000313" key="2">
    <source>
        <dbReference type="EMBL" id="SNU34427.1"/>
    </source>
</evidence>
<dbReference type="Proteomes" id="UP000220639">
    <property type="component" value="Unassembled WGS sequence"/>
</dbReference>
<sequence length="71" mass="8167">MPGHHSYRDSFNTSEFIFNLEYLFRQGLKKPDIPRQRIVRLTPLHHTQEHSASLPPGVTSPGHFSVDLKSL</sequence>
<dbReference type="AlphaFoldDB" id="A0A285B0I6"/>
<evidence type="ECO:0000313" key="3">
    <source>
        <dbReference type="Proteomes" id="UP000220639"/>
    </source>
</evidence>
<proteinExistence type="predicted"/>
<organism evidence="2 3">
    <name type="scientific">Klebsiella grimontii</name>
    <dbReference type="NCBI Taxonomy" id="2058152"/>
    <lineage>
        <taxon>Bacteria</taxon>
        <taxon>Pseudomonadati</taxon>
        <taxon>Pseudomonadota</taxon>
        <taxon>Gammaproteobacteria</taxon>
        <taxon>Enterobacterales</taxon>
        <taxon>Enterobacteriaceae</taxon>
        <taxon>Klebsiella/Raoultella group</taxon>
        <taxon>Klebsiella</taxon>
    </lineage>
</organism>
<evidence type="ECO:0000256" key="1">
    <source>
        <dbReference type="SAM" id="MobiDB-lite"/>
    </source>
</evidence>
<protein>
    <submittedName>
        <fullName evidence="2">Uncharacterized protein</fullName>
    </submittedName>
</protein>
<feature type="region of interest" description="Disordered" evidence="1">
    <location>
        <begin position="47"/>
        <end position="71"/>
    </location>
</feature>